<evidence type="ECO:0000313" key="3">
    <source>
        <dbReference type="Proteomes" id="UP000054820"/>
    </source>
</evidence>
<reference evidence="2 4" key="2">
    <citation type="submission" date="2018-06" db="EMBL/GenBank/DDBJ databases">
        <authorList>
            <consortium name="Pathogen Informatics"/>
            <person name="Doyle S."/>
        </authorList>
    </citation>
    <scope>NUCLEOTIDE SEQUENCE [LARGE SCALE GENOMIC DNA]</scope>
    <source>
        <strain evidence="2 4">NCTC11991</strain>
    </source>
</reference>
<dbReference type="EMBL" id="LNYZ01000008">
    <property type="protein sequence ID" value="KTD78584.1"/>
    <property type="molecule type" value="Genomic_DNA"/>
</dbReference>
<dbReference type="Proteomes" id="UP000255110">
    <property type="component" value="Unassembled WGS sequence"/>
</dbReference>
<evidence type="ECO:0000313" key="4">
    <source>
        <dbReference type="Proteomes" id="UP000255110"/>
    </source>
</evidence>
<dbReference type="EMBL" id="UGOY01000001">
    <property type="protein sequence ID" value="STY24325.1"/>
    <property type="molecule type" value="Genomic_DNA"/>
</dbReference>
<dbReference type="STRING" id="460.Lstg_1053"/>
<protein>
    <submittedName>
        <fullName evidence="2">Uncharacterized protein</fullName>
    </submittedName>
</protein>
<keyword evidence="3" id="KW-1185">Reference proteome</keyword>
<dbReference type="AlphaFoldDB" id="A0A378LBB4"/>
<reference evidence="1 3" key="1">
    <citation type="submission" date="2015-11" db="EMBL/GenBank/DDBJ databases">
        <title>Genomic analysis of 38 Legionella species identifies large and diverse effector repertoires.</title>
        <authorList>
            <person name="Burstein D."/>
            <person name="Amaro F."/>
            <person name="Zusman T."/>
            <person name="Lifshitz Z."/>
            <person name="Cohen O."/>
            <person name="Gilbert J.A."/>
            <person name="Pupko T."/>
            <person name="Shuman H.A."/>
            <person name="Segal G."/>
        </authorList>
    </citation>
    <scope>NUCLEOTIDE SEQUENCE [LARGE SCALE GENOMIC DNA]</scope>
    <source>
        <strain evidence="1 3">SC-18-C9</strain>
    </source>
</reference>
<dbReference type="Proteomes" id="UP000054820">
    <property type="component" value="Unassembled WGS sequence"/>
</dbReference>
<dbReference type="OrthoDB" id="5631790at2"/>
<sequence length="635" mass="74247">MLVQRILDFIKTLEKEGTPIPCDKMLSECLSERFSKKPSSAELTADDIHFLLSCYKSRWESIVDKEDDYTRNPSPSNLLWINLASELTPITGINYLKILIPTLVNEKDLNDFSSLNETVNLFNFYLGHGGKTLYRKWSFCKHLENWKFTLSTYRADKKLSVVTIDELARLKLCKETAREVSVDDEYFKNFWDLMRKKVFVNLRAQGRMPIALLPHLLELIERYYYLRSKNSDFSIFKNDIRNFFNRLYGYELADVNFLYGTKIEYKKDEQYLLDLFINLHTANDYSEIDYEIQTLGKCLFEINPDLKAKSKELAPVYQRVSVKIEPSEPQFVQTDAFVNCCKLLVSLLTTQFEFSFFFTRQTPSLWDKKNAVFPEAYGIFVILLPLIAANKPKALEAAYADIIKDIVIPARKDNSWCTWLTRFKSTNRWLELAQNCKLDELGVYWFEPELLFNALLLFNTNNQSIKTHINHFLDDIIQTYAQNQNDLMKQFRVNILFTEFLDELSESQRTNLLRLIKLCDPQIAKAKFLLNCTKHINAHVAKLSQRTEASSVHFFPQVSKLEVTRLFNLTEEIKDVETMMFEYKTQLSKFNILPVIGERISNYLLKISQPILSVAQKENAKDCEAPILDYIGQYN</sequence>
<evidence type="ECO:0000313" key="1">
    <source>
        <dbReference type="EMBL" id="KTD78584.1"/>
    </source>
</evidence>
<dbReference type="RefSeq" id="WP_058476635.1">
    <property type="nucleotide sequence ID" value="NZ_CAAAIO010000005.1"/>
</dbReference>
<accession>A0A378LBB4</accession>
<proteinExistence type="predicted"/>
<gene>
    <name evidence="1" type="ORF">Lstg_1053</name>
    <name evidence="2" type="ORF">NCTC11991_02943</name>
</gene>
<organism evidence="2 4">
    <name type="scientific">Legionella steigerwaltii</name>
    <dbReference type="NCBI Taxonomy" id="460"/>
    <lineage>
        <taxon>Bacteria</taxon>
        <taxon>Pseudomonadati</taxon>
        <taxon>Pseudomonadota</taxon>
        <taxon>Gammaproteobacteria</taxon>
        <taxon>Legionellales</taxon>
        <taxon>Legionellaceae</taxon>
        <taxon>Legionella</taxon>
    </lineage>
</organism>
<name>A0A378LBB4_9GAMM</name>
<evidence type="ECO:0000313" key="2">
    <source>
        <dbReference type="EMBL" id="STY24325.1"/>
    </source>
</evidence>